<dbReference type="EMBL" id="BBYQ01000194">
    <property type="protein sequence ID" value="GAP32952.1"/>
    <property type="molecule type" value="Genomic_DNA"/>
</dbReference>
<reference evidence="2 5" key="3">
    <citation type="submission" date="2016-10" db="EMBL/GenBank/DDBJ databases">
        <title>Genome sequence of Nocardia seriolae strain EM150506, isolated from Anguila japonica.</title>
        <authorList>
            <person name="Han H.-J."/>
        </authorList>
    </citation>
    <scope>NUCLEOTIDE SEQUENCE [LARGE SCALE GENOMIC DNA]</scope>
    <source>
        <strain evidence="2 5">EM150506</strain>
    </source>
</reference>
<gene>
    <name evidence="2" type="ORF">NS506_03020</name>
    <name evidence="3" type="ORF">NSK11_contig00194-0013</name>
</gene>
<keyword evidence="4" id="KW-1185">Reference proteome</keyword>
<accession>A0A0B8NQN6</accession>
<reference evidence="3 4" key="2">
    <citation type="journal article" date="2016" name="Genome Announc.">
        <title>Draft Genome Sequence of Erythromycin- and Oxytetracycline-Sensitive Nocardia seriolae Strain U-1 (NBRC 110359).</title>
        <authorList>
            <person name="Imajoh M."/>
            <person name="Sukeda M."/>
            <person name="Shimizu M."/>
            <person name="Yamane J."/>
            <person name="Ohnishi K."/>
            <person name="Oshima S."/>
        </authorList>
    </citation>
    <scope>NUCLEOTIDE SEQUENCE [LARGE SCALE GENOMIC DNA]</scope>
    <source>
        <strain evidence="3 4">U-1</strain>
    </source>
</reference>
<reference evidence="4" key="1">
    <citation type="submission" date="2015-07" db="EMBL/GenBank/DDBJ databases">
        <title>Nocardia seriolae U-1 whole genome shotgun sequence.</title>
        <authorList>
            <person name="Imajoh M."/>
            <person name="Fukumoto Y."/>
            <person name="Sukeda M."/>
            <person name="Yamane J."/>
            <person name="Yamasaki K."/>
            <person name="Shimizu M."/>
            <person name="Ohnishi K."/>
            <person name="Oshima S."/>
        </authorList>
    </citation>
    <scope>NUCLEOTIDE SEQUENCE [LARGE SCALE GENOMIC DNA]</scope>
    <source>
        <strain evidence="4">U-1</strain>
    </source>
</reference>
<evidence type="ECO:0000313" key="5">
    <source>
        <dbReference type="Proteomes" id="UP000180166"/>
    </source>
</evidence>
<protein>
    <submittedName>
        <fullName evidence="3">Uncharacterized protein</fullName>
    </submittedName>
</protein>
<evidence type="ECO:0000313" key="3">
    <source>
        <dbReference type="EMBL" id="GAP32952.1"/>
    </source>
</evidence>
<feature type="transmembrane region" description="Helical" evidence="1">
    <location>
        <begin position="71"/>
        <end position="92"/>
    </location>
</feature>
<proteinExistence type="predicted"/>
<name>A0A0B8NQN6_9NOCA</name>
<feature type="transmembrane region" description="Helical" evidence="1">
    <location>
        <begin position="44"/>
        <end position="65"/>
    </location>
</feature>
<dbReference type="Proteomes" id="UP000037179">
    <property type="component" value="Unassembled WGS sequence"/>
</dbReference>
<evidence type="ECO:0000313" key="4">
    <source>
        <dbReference type="Proteomes" id="UP000037179"/>
    </source>
</evidence>
<keyword evidence="1" id="KW-0472">Membrane</keyword>
<keyword evidence="1" id="KW-0812">Transmembrane</keyword>
<sequence>MNTNNHGKGIDWDGELQMLMESSGIKLAELIRPQWKTRLRRRILGARAVGAAVAVTVPLMWVSAASGAPEAAVIPVLVWLAGWIGYGVWISLGRPDWSVTAHTARDLGTAAFHATSRFYFAHTRPLRARWRAWRAARNRDRTEAASVPTIA</sequence>
<evidence type="ECO:0000313" key="2">
    <source>
        <dbReference type="EMBL" id="APA97077.1"/>
    </source>
</evidence>
<dbReference type="EMBL" id="CP017839">
    <property type="protein sequence ID" value="APA97077.1"/>
    <property type="molecule type" value="Genomic_DNA"/>
</dbReference>
<organism evidence="3 4">
    <name type="scientific">Nocardia seriolae</name>
    <dbReference type="NCBI Taxonomy" id="37332"/>
    <lineage>
        <taxon>Bacteria</taxon>
        <taxon>Bacillati</taxon>
        <taxon>Actinomycetota</taxon>
        <taxon>Actinomycetes</taxon>
        <taxon>Mycobacteriales</taxon>
        <taxon>Nocardiaceae</taxon>
        <taxon>Nocardia</taxon>
    </lineage>
</organism>
<dbReference type="Proteomes" id="UP000180166">
    <property type="component" value="Chromosome"/>
</dbReference>
<keyword evidence="1" id="KW-1133">Transmembrane helix</keyword>
<dbReference type="KEGG" id="nsr:NS506_03020"/>
<dbReference type="AlphaFoldDB" id="A0A0B8NQN6"/>
<dbReference type="GeneID" id="93369321"/>
<dbReference type="RefSeq" id="WP_033086982.1">
    <property type="nucleotide sequence ID" value="NZ_AP017900.1"/>
</dbReference>
<dbReference type="OrthoDB" id="4566061at2"/>
<evidence type="ECO:0000256" key="1">
    <source>
        <dbReference type="SAM" id="Phobius"/>
    </source>
</evidence>